<dbReference type="EMBL" id="JAECZB010000105">
    <property type="protein sequence ID" value="MBH8556254.1"/>
    <property type="molecule type" value="Genomic_DNA"/>
</dbReference>
<dbReference type="Proteomes" id="UP000599391">
    <property type="component" value="Unassembled WGS sequence"/>
</dbReference>
<evidence type="ECO:0000313" key="2">
    <source>
        <dbReference type="EMBL" id="MBH8556254.1"/>
    </source>
</evidence>
<evidence type="ECO:0000256" key="1">
    <source>
        <dbReference type="SAM" id="SignalP"/>
    </source>
</evidence>
<dbReference type="AlphaFoldDB" id="A0A8J7L5Q4"/>
<gene>
    <name evidence="2" type="ORF">I8751_28785</name>
</gene>
<evidence type="ECO:0008006" key="4">
    <source>
        <dbReference type="Google" id="ProtNLM"/>
    </source>
</evidence>
<accession>A0A8J7L5Q4</accession>
<name>A0A8J7L5Q4_9CYAN</name>
<evidence type="ECO:0000313" key="3">
    <source>
        <dbReference type="Proteomes" id="UP000599391"/>
    </source>
</evidence>
<reference evidence="2 3" key="1">
    <citation type="journal article" date="2021" name="Int. J. Syst. Evol. Microbiol.">
        <title>Amazonocrinis nigriterrae gen. nov., sp. nov., Atlanticothrix silvestris gen. nov., sp. nov. and Dendronalium phyllosphericum gen. nov., sp. nov., nostocacean cyanobacteria from Brazilian environments.</title>
        <authorList>
            <person name="Alvarenga D.O."/>
            <person name="Andreote A.P.D."/>
            <person name="Branco L.H.Z."/>
            <person name="Delbaje E."/>
            <person name="Cruz R.B."/>
            <person name="Varani A.M."/>
            <person name="Fiore M.F."/>
        </authorList>
    </citation>
    <scope>NUCLEOTIDE SEQUENCE [LARGE SCALE GENOMIC DNA]</scope>
    <source>
        <strain evidence="2 3">CENA357</strain>
    </source>
</reference>
<comment type="caution">
    <text evidence="2">The sequence shown here is derived from an EMBL/GenBank/DDBJ whole genome shotgun (WGS) entry which is preliminary data.</text>
</comment>
<feature type="signal peptide" evidence="1">
    <location>
        <begin position="1"/>
        <end position="28"/>
    </location>
</feature>
<keyword evidence="1" id="KW-0732">Signal</keyword>
<organism evidence="2 3">
    <name type="scientific">Atlanticothrix silvestris CENA357</name>
    <dbReference type="NCBI Taxonomy" id="1725252"/>
    <lineage>
        <taxon>Bacteria</taxon>
        <taxon>Bacillati</taxon>
        <taxon>Cyanobacteriota</taxon>
        <taxon>Cyanophyceae</taxon>
        <taxon>Nostocales</taxon>
        <taxon>Nodulariaceae</taxon>
        <taxon>Atlanticothrix</taxon>
        <taxon>Atlanticothrix silvestris</taxon>
    </lineage>
</organism>
<dbReference type="RefSeq" id="WP_214442442.1">
    <property type="nucleotide sequence ID" value="NZ_JAECZB010000105.1"/>
</dbReference>
<protein>
    <recommendedName>
        <fullName evidence="4">PEP-CTERM sorting domain-containing protein</fullName>
    </recommendedName>
</protein>
<proteinExistence type="predicted"/>
<keyword evidence="3" id="KW-1185">Reference proteome</keyword>
<feature type="chain" id="PRO_5035241443" description="PEP-CTERM sorting domain-containing protein" evidence="1">
    <location>
        <begin position="29"/>
        <end position="243"/>
    </location>
</feature>
<sequence length="243" mass="26058">MPIFNRITLAVACLSLSVNLFTNEVAQAQNQNLVLEDNFDAAFLITSPAGTVASHEASSLIFGQTTTSVNSNFSLFPNLILSTQLQQVVSSSYDLNFFLTTGSNSGFILPGTTLRGQAVNQWIFDLSNFFAGINNGIDFPTPVTYNSAQGSWFDDGSLVFQTSYLPQLNVGSTSTQLAGQFDVGLTRGDLGAFGNGIDAFTLKVNITSAAQINKVIPESSTITALLIYVSLGLTLARRYKPIQ</sequence>